<evidence type="ECO:0000259" key="3">
    <source>
        <dbReference type="PROSITE" id="PS50026"/>
    </source>
</evidence>
<dbReference type="KEGG" id="cin:100187088"/>
<evidence type="ECO:0000313" key="4">
    <source>
        <dbReference type="Ensembl" id="ENSCINP00000016852.3"/>
    </source>
</evidence>
<reference evidence="5" key="1">
    <citation type="journal article" date="2002" name="Science">
        <title>The draft genome of Ciona intestinalis: insights into chordate and vertebrate origins.</title>
        <authorList>
            <person name="Dehal P."/>
            <person name="Satou Y."/>
            <person name="Campbell R.K."/>
            <person name="Chapman J."/>
            <person name="Degnan B."/>
            <person name="De Tomaso A."/>
            <person name="Davidson B."/>
            <person name="Di Gregorio A."/>
            <person name="Gelpke M."/>
            <person name="Goodstein D.M."/>
            <person name="Harafuji N."/>
            <person name="Hastings K.E."/>
            <person name="Ho I."/>
            <person name="Hotta K."/>
            <person name="Huang W."/>
            <person name="Kawashima T."/>
            <person name="Lemaire P."/>
            <person name="Martinez D."/>
            <person name="Meinertzhagen I.A."/>
            <person name="Necula S."/>
            <person name="Nonaka M."/>
            <person name="Putnam N."/>
            <person name="Rash S."/>
            <person name="Saiga H."/>
            <person name="Satake M."/>
            <person name="Terry A."/>
            <person name="Yamada L."/>
            <person name="Wang H.G."/>
            <person name="Awazu S."/>
            <person name="Azumi K."/>
            <person name="Boore J."/>
            <person name="Branno M."/>
            <person name="Chin-Bow S."/>
            <person name="DeSantis R."/>
            <person name="Doyle S."/>
            <person name="Francino P."/>
            <person name="Keys D.N."/>
            <person name="Haga S."/>
            <person name="Hayashi H."/>
            <person name="Hino K."/>
            <person name="Imai K.S."/>
            <person name="Inaba K."/>
            <person name="Kano S."/>
            <person name="Kobayashi K."/>
            <person name="Kobayashi M."/>
            <person name="Lee B.I."/>
            <person name="Makabe K.W."/>
            <person name="Manohar C."/>
            <person name="Matassi G."/>
            <person name="Medina M."/>
            <person name="Mochizuki Y."/>
            <person name="Mount S."/>
            <person name="Morishita T."/>
            <person name="Miura S."/>
            <person name="Nakayama A."/>
            <person name="Nishizaka S."/>
            <person name="Nomoto H."/>
            <person name="Ohta F."/>
            <person name="Oishi K."/>
            <person name="Rigoutsos I."/>
            <person name="Sano M."/>
            <person name="Sasaki A."/>
            <person name="Sasakura Y."/>
            <person name="Shoguchi E."/>
            <person name="Shin-i T."/>
            <person name="Spagnuolo A."/>
            <person name="Stainier D."/>
            <person name="Suzuki M.M."/>
            <person name="Tassy O."/>
            <person name="Takatori N."/>
            <person name="Tokuoka M."/>
            <person name="Yagi K."/>
            <person name="Yoshizaki F."/>
            <person name="Wada S."/>
            <person name="Zhang C."/>
            <person name="Hyatt P.D."/>
            <person name="Larimer F."/>
            <person name="Detter C."/>
            <person name="Doggett N."/>
            <person name="Glavina T."/>
            <person name="Hawkins T."/>
            <person name="Richardson P."/>
            <person name="Lucas S."/>
            <person name="Kohara Y."/>
            <person name="Levine M."/>
            <person name="Satoh N."/>
            <person name="Rokhsar D.S."/>
        </authorList>
    </citation>
    <scope>NUCLEOTIDE SEQUENCE [LARGE SCALE GENOMIC DNA]</scope>
</reference>
<feature type="domain" description="EGF-like" evidence="3">
    <location>
        <begin position="4"/>
        <end position="35"/>
    </location>
</feature>
<accession>A0A1W2W754</accession>
<keyword evidence="1" id="KW-0245">EGF-like domain</keyword>
<reference evidence="4" key="3">
    <citation type="submission" date="2025-08" db="UniProtKB">
        <authorList>
            <consortium name="Ensembl"/>
        </authorList>
    </citation>
    <scope>IDENTIFICATION</scope>
</reference>
<dbReference type="HOGENOM" id="CLU_1948068_0_0_1"/>
<evidence type="ECO:0000313" key="5">
    <source>
        <dbReference type="Proteomes" id="UP000008144"/>
    </source>
</evidence>
<dbReference type="PROSITE" id="PS00022">
    <property type="entry name" value="EGF_1"/>
    <property type="match status" value="1"/>
</dbReference>
<dbReference type="Proteomes" id="UP000008144">
    <property type="component" value="Chromosome 10"/>
</dbReference>
<dbReference type="RefSeq" id="XP_002126050.1">
    <property type="nucleotide sequence ID" value="XM_002126014.3"/>
</dbReference>
<dbReference type="Ensembl" id="ENSCINT00000016852.3">
    <property type="protein sequence ID" value="ENSCINP00000016852.3"/>
    <property type="gene ID" value="ENSCING00000008255.3"/>
</dbReference>
<sequence>MSANNSNCHCIHGTCLDEVDGICECFSGFEGVHCEETSILFSTGSKEGHGHPELIAAIVVSCFLLILLFIAGYVIHKKCKRVRRERKRFRTVQIEDKRSCEIYRGPLSYDDVISPTYSDTKSKGIVTVA</sequence>
<feature type="disulfide bond" evidence="1">
    <location>
        <begin position="25"/>
        <end position="34"/>
    </location>
</feature>
<comment type="caution">
    <text evidence="1">Lacks conserved residue(s) required for the propagation of feature annotation.</text>
</comment>
<name>F6QZ30_CIOIN</name>
<reference evidence="4" key="4">
    <citation type="submission" date="2025-09" db="UniProtKB">
        <authorList>
            <consortium name="Ensembl"/>
        </authorList>
    </citation>
    <scope>IDENTIFICATION</scope>
</reference>
<gene>
    <name evidence="4" type="primary">LOC100187088</name>
</gene>
<protein>
    <submittedName>
        <fullName evidence="4">Protransforming growth factor alpha</fullName>
    </submittedName>
</protein>
<dbReference type="GeneID" id="100187088"/>
<dbReference type="AlphaFoldDB" id="F6QZ30"/>
<keyword evidence="2" id="KW-0472">Membrane</keyword>
<organism evidence="4 5">
    <name type="scientific">Ciona intestinalis</name>
    <name type="common">Transparent sea squirt</name>
    <name type="synonym">Ascidia intestinalis</name>
    <dbReference type="NCBI Taxonomy" id="7719"/>
    <lineage>
        <taxon>Eukaryota</taxon>
        <taxon>Metazoa</taxon>
        <taxon>Chordata</taxon>
        <taxon>Tunicata</taxon>
        <taxon>Ascidiacea</taxon>
        <taxon>Phlebobranchia</taxon>
        <taxon>Cionidae</taxon>
        <taxon>Ciona</taxon>
    </lineage>
</organism>
<keyword evidence="2" id="KW-0812">Transmembrane</keyword>
<dbReference type="CDD" id="cd00054">
    <property type="entry name" value="EGF_CA"/>
    <property type="match status" value="1"/>
</dbReference>
<evidence type="ECO:0000256" key="1">
    <source>
        <dbReference type="PROSITE-ProRule" id="PRU00076"/>
    </source>
</evidence>
<feature type="transmembrane region" description="Helical" evidence="2">
    <location>
        <begin position="54"/>
        <end position="76"/>
    </location>
</feature>
<dbReference type="PROSITE" id="PS50026">
    <property type="entry name" value="EGF_3"/>
    <property type="match status" value="1"/>
</dbReference>
<keyword evidence="1" id="KW-1015">Disulfide bond</keyword>
<keyword evidence="2" id="KW-1133">Transmembrane helix</keyword>
<accession>F6QZ30</accession>
<keyword evidence="5" id="KW-1185">Reference proteome</keyword>
<dbReference type="InterPro" id="IPR000742">
    <property type="entry name" value="EGF"/>
</dbReference>
<proteinExistence type="predicted"/>
<dbReference type="InParanoid" id="F6QZ30"/>
<evidence type="ECO:0000256" key="2">
    <source>
        <dbReference type="SAM" id="Phobius"/>
    </source>
</evidence>
<dbReference type="EMBL" id="EAAA01000510">
    <property type="status" value="NOT_ANNOTATED_CDS"/>
    <property type="molecule type" value="Genomic_DNA"/>
</dbReference>
<reference evidence="4" key="2">
    <citation type="journal article" date="2008" name="Genome Biol.">
        <title>Improved genome assembly and evidence-based global gene model set for the chordate Ciona intestinalis: new insight into intron and operon populations.</title>
        <authorList>
            <person name="Satou Y."/>
            <person name="Mineta K."/>
            <person name="Ogasawara M."/>
            <person name="Sasakura Y."/>
            <person name="Shoguchi E."/>
            <person name="Ueno K."/>
            <person name="Yamada L."/>
            <person name="Matsumoto J."/>
            <person name="Wasserscheid J."/>
            <person name="Dewar K."/>
            <person name="Wiley G.B."/>
            <person name="Macmil S.L."/>
            <person name="Roe B.A."/>
            <person name="Zeller R.W."/>
            <person name="Hastings K.E."/>
            <person name="Lemaire P."/>
            <person name="Lindquist E."/>
            <person name="Endo T."/>
            <person name="Hotta K."/>
            <person name="Inaba K."/>
        </authorList>
    </citation>
    <scope>NUCLEOTIDE SEQUENCE [LARGE SCALE GENOMIC DNA]</scope>
    <source>
        <strain evidence="4">wild type</strain>
    </source>
</reference>
<dbReference type="PROSITE" id="PS01186">
    <property type="entry name" value="EGF_2"/>
    <property type="match status" value="1"/>
</dbReference>